<dbReference type="OrthoDB" id="9848979at2"/>
<proteinExistence type="predicted"/>
<dbReference type="Proteomes" id="UP000273500">
    <property type="component" value="Unassembled WGS sequence"/>
</dbReference>
<sequence length="188" mass="21614">MTLLSTETLAQAHRAVQRGEYFHTDETLLLGLPILEPFATLADTSFFSISSIKSVFPQEQPAIGSLLLTPEALYLKLGEQAEQLIVDGYTPLRLTIAEPEVTPLDTSLFPSRIQASNYIQAGSWHTYSFRLRHQREQQRLIQLLHCWYEQRIPLKESYEGQRTFLLNPTMSYEEIQAFKQRYGVTLYG</sequence>
<keyword evidence="2" id="KW-1185">Reference proteome</keyword>
<name>A0A428KB85_9BACT</name>
<comment type="caution">
    <text evidence="1">The sequence shown here is derived from an EMBL/GenBank/DDBJ whole genome shotgun (WGS) entry which is preliminary data.</text>
</comment>
<accession>A0A428KB85</accession>
<protein>
    <submittedName>
        <fullName evidence="1">Uncharacterized protein</fullName>
    </submittedName>
</protein>
<evidence type="ECO:0000313" key="1">
    <source>
        <dbReference type="EMBL" id="RSK43697.1"/>
    </source>
</evidence>
<dbReference type="AlphaFoldDB" id="A0A428KB85"/>
<dbReference type="RefSeq" id="WP_125424358.1">
    <property type="nucleotide sequence ID" value="NZ_RWIT01000023.1"/>
</dbReference>
<dbReference type="EMBL" id="RWIT01000023">
    <property type="protein sequence ID" value="RSK43697.1"/>
    <property type="molecule type" value="Genomic_DNA"/>
</dbReference>
<organism evidence="1 2">
    <name type="scientific">Hymenobacter rigui</name>
    <dbReference type="NCBI Taxonomy" id="334424"/>
    <lineage>
        <taxon>Bacteria</taxon>
        <taxon>Pseudomonadati</taxon>
        <taxon>Bacteroidota</taxon>
        <taxon>Cytophagia</taxon>
        <taxon>Cytophagales</taxon>
        <taxon>Hymenobacteraceae</taxon>
        <taxon>Hymenobacter</taxon>
    </lineage>
</organism>
<evidence type="ECO:0000313" key="2">
    <source>
        <dbReference type="Proteomes" id="UP000273500"/>
    </source>
</evidence>
<gene>
    <name evidence="1" type="ORF">EI291_21565</name>
</gene>
<reference evidence="1 2" key="1">
    <citation type="submission" date="2018-12" db="EMBL/GenBank/DDBJ databases">
        <authorList>
            <person name="Feng G."/>
            <person name="Zhu H."/>
        </authorList>
    </citation>
    <scope>NUCLEOTIDE SEQUENCE [LARGE SCALE GENOMIC DNA]</scope>
    <source>
        <strain evidence="1 2">KCTC 12533</strain>
    </source>
</reference>